<dbReference type="Pfam" id="PF00392">
    <property type="entry name" value="GntR"/>
    <property type="match status" value="1"/>
</dbReference>
<dbReference type="InterPro" id="IPR050679">
    <property type="entry name" value="Bact_HTH_transcr_reg"/>
</dbReference>
<dbReference type="GO" id="GO:0003677">
    <property type="term" value="F:DNA binding"/>
    <property type="evidence" value="ECO:0007669"/>
    <property type="project" value="UniProtKB-KW"/>
</dbReference>
<dbReference type="AlphaFoldDB" id="A0A7W8VFV2"/>
<dbReference type="InterPro" id="IPR011663">
    <property type="entry name" value="UTRA"/>
</dbReference>
<dbReference type="InterPro" id="IPR000524">
    <property type="entry name" value="Tscrpt_reg_HTH_GntR"/>
</dbReference>
<evidence type="ECO:0000313" key="5">
    <source>
        <dbReference type="EMBL" id="MBB5434513.1"/>
    </source>
</evidence>
<dbReference type="InterPro" id="IPR036390">
    <property type="entry name" value="WH_DNA-bd_sf"/>
</dbReference>
<feature type="domain" description="HTH gntR-type" evidence="4">
    <location>
        <begin position="2"/>
        <end position="70"/>
    </location>
</feature>
<dbReference type="InterPro" id="IPR036388">
    <property type="entry name" value="WH-like_DNA-bd_sf"/>
</dbReference>
<protein>
    <submittedName>
        <fullName evidence="5">GntR family transcriptional regulator</fullName>
    </submittedName>
</protein>
<keyword evidence="6" id="KW-1185">Reference proteome</keyword>
<proteinExistence type="predicted"/>
<keyword evidence="1" id="KW-0805">Transcription regulation</keyword>
<dbReference type="SUPFAM" id="SSF46785">
    <property type="entry name" value="Winged helix' DNA-binding domain"/>
    <property type="match status" value="1"/>
</dbReference>
<evidence type="ECO:0000259" key="4">
    <source>
        <dbReference type="PROSITE" id="PS50949"/>
    </source>
</evidence>
<sequence>MEPRHLEIAHDLMEDIDEGRYPPGAALPTEDKLMGRYGTSRNTVRRALQELTSRGRIDVKQGSGSTVRSYAPVTHLAGGSADGEDDEHYASYVERVEAERDAEPHQRLRVMVEAAGDAVAELLGLGAGDDRSVVIRRCDRYLNGRLWQRQMAYYPRFLTLENPKGAELVGPEDIQGGVRALLEEMGYPQTGSWDVIGARMPSLKESTLFSVGPGVPLMVHDRLAYSGDRPLRLIRTLMPADRHQLLYREGELSPEALRTGMGVNVHDR</sequence>
<comment type="caution">
    <text evidence="5">The sequence shown here is derived from an EMBL/GenBank/DDBJ whole genome shotgun (WGS) entry which is preliminary data.</text>
</comment>
<dbReference type="Proteomes" id="UP000572635">
    <property type="component" value="Unassembled WGS sequence"/>
</dbReference>
<name>A0A7W8VFV2_9ACTN</name>
<evidence type="ECO:0000256" key="2">
    <source>
        <dbReference type="ARBA" id="ARBA00023125"/>
    </source>
</evidence>
<dbReference type="GO" id="GO:0045892">
    <property type="term" value="P:negative regulation of DNA-templated transcription"/>
    <property type="evidence" value="ECO:0007669"/>
    <property type="project" value="TreeGrafter"/>
</dbReference>
<gene>
    <name evidence="5" type="ORF">HDA36_004597</name>
</gene>
<dbReference type="SUPFAM" id="SSF64288">
    <property type="entry name" value="Chorismate lyase-like"/>
    <property type="match status" value="1"/>
</dbReference>
<keyword evidence="2" id="KW-0238">DNA-binding</keyword>
<dbReference type="Pfam" id="PF07702">
    <property type="entry name" value="UTRA"/>
    <property type="match status" value="1"/>
</dbReference>
<dbReference type="PROSITE" id="PS50949">
    <property type="entry name" value="HTH_GNTR"/>
    <property type="match status" value="1"/>
</dbReference>
<keyword evidence="3" id="KW-0804">Transcription</keyword>
<dbReference type="CDD" id="cd07377">
    <property type="entry name" value="WHTH_GntR"/>
    <property type="match status" value="1"/>
</dbReference>
<dbReference type="Gene3D" id="1.10.10.10">
    <property type="entry name" value="Winged helix-like DNA-binding domain superfamily/Winged helix DNA-binding domain"/>
    <property type="match status" value="1"/>
</dbReference>
<evidence type="ECO:0000256" key="1">
    <source>
        <dbReference type="ARBA" id="ARBA00023015"/>
    </source>
</evidence>
<evidence type="ECO:0000256" key="3">
    <source>
        <dbReference type="ARBA" id="ARBA00023163"/>
    </source>
</evidence>
<dbReference type="GO" id="GO:0003700">
    <property type="term" value="F:DNA-binding transcription factor activity"/>
    <property type="evidence" value="ECO:0007669"/>
    <property type="project" value="InterPro"/>
</dbReference>
<dbReference type="InterPro" id="IPR028978">
    <property type="entry name" value="Chorismate_lyase_/UTRA_dom_sf"/>
</dbReference>
<dbReference type="PANTHER" id="PTHR44846:SF17">
    <property type="entry name" value="GNTR-FAMILY TRANSCRIPTIONAL REGULATOR"/>
    <property type="match status" value="1"/>
</dbReference>
<dbReference type="RefSeq" id="WP_184395187.1">
    <property type="nucleotide sequence ID" value="NZ_BAAAJD010000122.1"/>
</dbReference>
<dbReference type="EMBL" id="JACHDB010000001">
    <property type="protein sequence ID" value="MBB5434513.1"/>
    <property type="molecule type" value="Genomic_DNA"/>
</dbReference>
<accession>A0A7W8VFV2</accession>
<evidence type="ECO:0000313" key="6">
    <source>
        <dbReference type="Proteomes" id="UP000572635"/>
    </source>
</evidence>
<organism evidence="5 6">
    <name type="scientific">Nocardiopsis composta</name>
    <dbReference type="NCBI Taxonomy" id="157465"/>
    <lineage>
        <taxon>Bacteria</taxon>
        <taxon>Bacillati</taxon>
        <taxon>Actinomycetota</taxon>
        <taxon>Actinomycetes</taxon>
        <taxon>Streptosporangiales</taxon>
        <taxon>Nocardiopsidaceae</taxon>
        <taxon>Nocardiopsis</taxon>
    </lineage>
</organism>
<dbReference type="PRINTS" id="PR00035">
    <property type="entry name" value="HTHGNTR"/>
</dbReference>
<dbReference type="PANTHER" id="PTHR44846">
    <property type="entry name" value="MANNOSYL-D-GLYCERATE TRANSPORT/METABOLISM SYSTEM REPRESSOR MNGR-RELATED"/>
    <property type="match status" value="1"/>
</dbReference>
<dbReference type="Gene3D" id="3.40.1410.10">
    <property type="entry name" value="Chorismate lyase-like"/>
    <property type="match status" value="1"/>
</dbReference>
<dbReference type="SMART" id="SM00866">
    <property type="entry name" value="UTRA"/>
    <property type="match status" value="1"/>
</dbReference>
<dbReference type="SMART" id="SM00345">
    <property type="entry name" value="HTH_GNTR"/>
    <property type="match status" value="1"/>
</dbReference>
<reference evidence="5 6" key="1">
    <citation type="submission" date="2020-08" db="EMBL/GenBank/DDBJ databases">
        <title>Sequencing the genomes of 1000 actinobacteria strains.</title>
        <authorList>
            <person name="Klenk H.-P."/>
        </authorList>
    </citation>
    <scope>NUCLEOTIDE SEQUENCE [LARGE SCALE GENOMIC DNA]</scope>
    <source>
        <strain evidence="5 6">DSM 44551</strain>
    </source>
</reference>